<sequence>MASYPIIQEREGEWTSNEMIEILGFRIPAFFVYGSQGPELLCDFITNFQTKSDDVFIVSYPKSGTTWMQEIIWQIYNNGENTSKNIFERVPFLEFSTSPILGEFADIAKVPSPRLMKSHLSYSIIPKGSSDGAKCKYIYIARNPKDVAVSYFHFTVSLRSFGNGYNGPWEFFSKLFIDGNVGWNKWNDHVQGWWKHKDDPNVLFLKYEDLKKDLPSQVRLTANFLNKPLSEDIINRIAEQCSFNGMTKDLSRYTVRFNEGQTSILRKGVVGDWKNYFTPELNERFEKEVLSKIEGTGLEFDFEL</sequence>
<keyword evidence="5" id="KW-1185">Reference proteome</keyword>
<gene>
    <name evidence="4" type="ORF">PMEA_00000718</name>
</gene>
<dbReference type="AlphaFoldDB" id="A0AAU9VP68"/>
<comment type="caution">
    <text evidence="4">The sequence shown here is derived from an EMBL/GenBank/DDBJ whole genome shotgun (WGS) entry which is preliminary data.</text>
</comment>
<dbReference type="Pfam" id="PF00685">
    <property type="entry name" value="Sulfotransfer_1"/>
    <property type="match status" value="1"/>
</dbReference>
<accession>A0AAU9VP68</accession>
<evidence type="ECO:0000256" key="1">
    <source>
        <dbReference type="ARBA" id="ARBA00005771"/>
    </source>
</evidence>
<feature type="domain" description="Sulfotransferase" evidence="3">
    <location>
        <begin position="53"/>
        <end position="296"/>
    </location>
</feature>
<dbReference type="EMBL" id="CALNXJ010000001">
    <property type="protein sequence ID" value="CAH3031893.1"/>
    <property type="molecule type" value="Genomic_DNA"/>
</dbReference>
<evidence type="ECO:0000259" key="3">
    <source>
        <dbReference type="Pfam" id="PF00685"/>
    </source>
</evidence>
<protein>
    <recommendedName>
        <fullName evidence="3">Sulfotransferase domain-containing protein</fullName>
    </recommendedName>
</protein>
<dbReference type="Gene3D" id="3.40.50.300">
    <property type="entry name" value="P-loop containing nucleotide triphosphate hydrolases"/>
    <property type="match status" value="1"/>
</dbReference>
<proteinExistence type="inferred from homology"/>
<name>A0AAU9VP68_9CNID</name>
<evidence type="ECO:0000256" key="2">
    <source>
        <dbReference type="ARBA" id="ARBA00022679"/>
    </source>
</evidence>
<comment type="similarity">
    <text evidence="1">Belongs to the sulfotransferase 1 family.</text>
</comment>
<evidence type="ECO:0000313" key="4">
    <source>
        <dbReference type="EMBL" id="CAH3031893.1"/>
    </source>
</evidence>
<dbReference type="PANTHER" id="PTHR11783">
    <property type="entry name" value="SULFOTRANSFERASE SULT"/>
    <property type="match status" value="1"/>
</dbReference>
<dbReference type="SUPFAM" id="SSF52540">
    <property type="entry name" value="P-loop containing nucleoside triphosphate hydrolases"/>
    <property type="match status" value="1"/>
</dbReference>
<dbReference type="Proteomes" id="UP001159428">
    <property type="component" value="Unassembled WGS sequence"/>
</dbReference>
<reference evidence="4 5" key="1">
    <citation type="submission" date="2022-05" db="EMBL/GenBank/DDBJ databases">
        <authorList>
            <consortium name="Genoscope - CEA"/>
            <person name="William W."/>
        </authorList>
    </citation>
    <scope>NUCLEOTIDE SEQUENCE [LARGE SCALE GENOMIC DNA]</scope>
</reference>
<organism evidence="4 5">
    <name type="scientific">Pocillopora meandrina</name>
    <dbReference type="NCBI Taxonomy" id="46732"/>
    <lineage>
        <taxon>Eukaryota</taxon>
        <taxon>Metazoa</taxon>
        <taxon>Cnidaria</taxon>
        <taxon>Anthozoa</taxon>
        <taxon>Hexacorallia</taxon>
        <taxon>Scleractinia</taxon>
        <taxon>Astrocoeniina</taxon>
        <taxon>Pocilloporidae</taxon>
        <taxon>Pocillopora</taxon>
    </lineage>
</organism>
<keyword evidence="2" id="KW-0808">Transferase</keyword>
<dbReference type="GO" id="GO:0008146">
    <property type="term" value="F:sulfotransferase activity"/>
    <property type="evidence" value="ECO:0007669"/>
    <property type="project" value="InterPro"/>
</dbReference>
<evidence type="ECO:0000313" key="5">
    <source>
        <dbReference type="Proteomes" id="UP001159428"/>
    </source>
</evidence>
<dbReference type="InterPro" id="IPR027417">
    <property type="entry name" value="P-loop_NTPase"/>
</dbReference>
<dbReference type="InterPro" id="IPR000863">
    <property type="entry name" value="Sulfotransferase_dom"/>
</dbReference>